<evidence type="ECO:0000313" key="5">
    <source>
        <dbReference type="Proteomes" id="UP000809587"/>
    </source>
</evidence>
<evidence type="ECO:0000256" key="1">
    <source>
        <dbReference type="ARBA" id="ARBA00023002"/>
    </source>
</evidence>
<name>A0ABS2JL41_9ACTN</name>
<dbReference type="InterPro" id="IPR050463">
    <property type="entry name" value="Gfo/Idh/MocA_oxidrdct_glycsds"/>
</dbReference>
<dbReference type="Gene3D" id="3.30.360.10">
    <property type="entry name" value="Dihydrodipicolinate Reductase, domain 2"/>
    <property type="match status" value="1"/>
</dbReference>
<dbReference type="Pfam" id="PF01408">
    <property type="entry name" value="GFO_IDH_MocA"/>
    <property type="match status" value="1"/>
</dbReference>
<feature type="domain" description="Gfo/Idh/MocA-like oxidoreductase N-terminal" evidence="2">
    <location>
        <begin position="4"/>
        <end position="122"/>
    </location>
</feature>
<sequence>MSYRVGIVGAGFLTRHSLIPALRDMPGGCLAAVLDPDPQALEMARRDCPDALFTTDEEAFFAVAMDAVHVATPNQLHERFAVGALRRGLAVVVDKPLAHTVASGRNIVAAATAAGLPAIVGYMSKHNVYNQEARRLVRAGAIGTPQTMVAARLGWRKDDWRSRPAESGLGCLADLGIYPVLTAIDIFGADPVRCQATAWPVGDPTRTDLYAQATLWFDDRRYLHFETAATFHEQPASAEVASYTVVGDGGIIQVTGAWQMDGTGALNRCDASGWHPAARLTPSDPYRSQYELLARCAAGEPVPGDVCLERGLRDLEILYAIADTAAAGAGAADVRLSGGVPLAEVR</sequence>
<keyword evidence="5" id="KW-1185">Reference proteome</keyword>
<dbReference type="PANTHER" id="PTHR43818:SF11">
    <property type="entry name" value="BCDNA.GH03377"/>
    <property type="match status" value="1"/>
</dbReference>
<dbReference type="InterPro" id="IPR055170">
    <property type="entry name" value="GFO_IDH_MocA-like_dom"/>
</dbReference>
<proteinExistence type="predicted"/>
<dbReference type="Proteomes" id="UP000809587">
    <property type="component" value="Unassembled WGS sequence"/>
</dbReference>
<feature type="domain" description="GFO/IDH/MocA-like oxidoreductase" evidence="3">
    <location>
        <begin position="131"/>
        <end position="252"/>
    </location>
</feature>
<organism evidence="4 5">
    <name type="scientific">Micromonospora humidisoli</name>
    <dbReference type="NCBI Taxonomy" id="2807622"/>
    <lineage>
        <taxon>Bacteria</taxon>
        <taxon>Bacillati</taxon>
        <taxon>Actinomycetota</taxon>
        <taxon>Actinomycetes</taxon>
        <taxon>Micromonosporales</taxon>
        <taxon>Micromonosporaceae</taxon>
        <taxon>Micromonospora</taxon>
    </lineage>
</organism>
<comment type="caution">
    <text evidence="4">The sequence shown here is derived from an EMBL/GenBank/DDBJ whole genome shotgun (WGS) entry which is preliminary data.</text>
</comment>
<reference evidence="4 5" key="1">
    <citation type="submission" date="2021-02" db="EMBL/GenBank/DDBJ databases">
        <authorList>
            <person name="Lee D.-H."/>
        </authorList>
    </citation>
    <scope>NUCLEOTIDE SEQUENCE [LARGE SCALE GENOMIC DNA]</scope>
    <source>
        <strain evidence="4 5">MMS20-R2-29</strain>
    </source>
</reference>
<accession>A0ABS2JL41</accession>
<dbReference type="SUPFAM" id="SSF51735">
    <property type="entry name" value="NAD(P)-binding Rossmann-fold domains"/>
    <property type="match status" value="1"/>
</dbReference>
<protein>
    <submittedName>
        <fullName evidence="4">Gfo/Idh/MocA family oxidoreductase</fullName>
    </submittedName>
</protein>
<dbReference type="Pfam" id="PF22725">
    <property type="entry name" value="GFO_IDH_MocA_C3"/>
    <property type="match status" value="1"/>
</dbReference>
<dbReference type="EMBL" id="JAFEUO010000010">
    <property type="protein sequence ID" value="MBM7086538.1"/>
    <property type="molecule type" value="Genomic_DNA"/>
</dbReference>
<evidence type="ECO:0000259" key="2">
    <source>
        <dbReference type="Pfam" id="PF01408"/>
    </source>
</evidence>
<gene>
    <name evidence="4" type="ORF">JQN84_28815</name>
</gene>
<dbReference type="SUPFAM" id="SSF55347">
    <property type="entry name" value="Glyceraldehyde-3-phosphate dehydrogenase-like, C-terminal domain"/>
    <property type="match status" value="1"/>
</dbReference>
<dbReference type="RefSeq" id="WP_204961733.1">
    <property type="nucleotide sequence ID" value="NZ_JAFEUO010000010.1"/>
</dbReference>
<keyword evidence="1" id="KW-0560">Oxidoreductase</keyword>
<dbReference type="Gene3D" id="3.40.50.720">
    <property type="entry name" value="NAD(P)-binding Rossmann-like Domain"/>
    <property type="match status" value="1"/>
</dbReference>
<evidence type="ECO:0000313" key="4">
    <source>
        <dbReference type="EMBL" id="MBM7086538.1"/>
    </source>
</evidence>
<dbReference type="InterPro" id="IPR036291">
    <property type="entry name" value="NAD(P)-bd_dom_sf"/>
</dbReference>
<evidence type="ECO:0000259" key="3">
    <source>
        <dbReference type="Pfam" id="PF22725"/>
    </source>
</evidence>
<dbReference type="PANTHER" id="PTHR43818">
    <property type="entry name" value="BCDNA.GH03377"/>
    <property type="match status" value="1"/>
</dbReference>
<dbReference type="InterPro" id="IPR000683">
    <property type="entry name" value="Gfo/Idh/MocA-like_OxRdtase_N"/>
</dbReference>